<evidence type="ECO:0000313" key="3">
    <source>
        <dbReference type="EMBL" id="AHC23099.1"/>
    </source>
</evidence>
<feature type="region of interest" description="Disordered" evidence="1">
    <location>
        <begin position="29"/>
        <end position="184"/>
    </location>
</feature>
<keyword evidence="2" id="KW-0732">Signal</keyword>
<name>V5X6U3_MYCNE</name>
<accession>V5X6U3</accession>
<reference evidence="3 5" key="2">
    <citation type="journal article" date="2014" name="Genome Announc.">
        <title>Complete Genome Sequence of Sterol-Transforming Mycobacterium neoaurum Strain VKM Ac-1815D.</title>
        <authorList>
            <person name="Shtratnikova V.Y."/>
            <person name="Bragin E.Y."/>
            <person name="Dovbnya D.V."/>
            <person name="Pekov Y.A."/>
            <person name="Schelkunov M.I."/>
            <person name="Strizhov N."/>
            <person name="Ivashina T.V."/>
            <person name="Ashapkin V.V."/>
            <person name="Donova M.V."/>
        </authorList>
    </citation>
    <scope>NUCLEOTIDE SEQUENCE [LARGE SCALE GENOMIC DNA]</scope>
    <source>
        <strain evidence="3 5">VKM Ac-1815D</strain>
    </source>
</reference>
<dbReference type="Proteomes" id="UP000018763">
    <property type="component" value="Chromosome"/>
</dbReference>
<protein>
    <recommendedName>
        <fullName evidence="6">Alpha/beta hydrolase</fullName>
    </recommendedName>
</protein>
<organism evidence="3 5">
    <name type="scientific">Mycolicibacterium neoaurum VKM Ac-1815D</name>
    <dbReference type="NCBI Taxonomy" id="700508"/>
    <lineage>
        <taxon>Bacteria</taxon>
        <taxon>Bacillati</taxon>
        <taxon>Actinomycetota</taxon>
        <taxon>Actinomycetes</taxon>
        <taxon>Mycobacteriales</taxon>
        <taxon>Mycobacteriaceae</taxon>
        <taxon>Mycolicibacterium</taxon>
    </lineage>
</organism>
<evidence type="ECO:0000256" key="1">
    <source>
        <dbReference type="SAM" id="MobiDB-lite"/>
    </source>
</evidence>
<evidence type="ECO:0000313" key="5">
    <source>
        <dbReference type="Proteomes" id="UP000018763"/>
    </source>
</evidence>
<keyword evidence="5" id="KW-1185">Reference proteome</keyword>
<evidence type="ECO:0000256" key="2">
    <source>
        <dbReference type="SAM" id="SignalP"/>
    </source>
</evidence>
<feature type="signal peptide" evidence="2">
    <location>
        <begin position="1"/>
        <end position="19"/>
    </location>
</feature>
<feature type="chain" id="PRO_5038289403" description="Alpha/beta hydrolase" evidence="2">
    <location>
        <begin position="20"/>
        <end position="574"/>
    </location>
</feature>
<dbReference type="AlphaFoldDB" id="V5X6U3"/>
<evidence type="ECO:0000313" key="4">
    <source>
        <dbReference type="EMBL" id="AHC27764.1"/>
    </source>
</evidence>
<dbReference type="SUPFAM" id="SSF53474">
    <property type="entry name" value="alpha/beta-Hydrolases"/>
    <property type="match status" value="1"/>
</dbReference>
<dbReference type="InterPro" id="IPR029058">
    <property type="entry name" value="AB_hydrolase_fold"/>
</dbReference>
<evidence type="ECO:0008006" key="6">
    <source>
        <dbReference type="Google" id="ProtNLM"/>
    </source>
</evidence>
<dbReference type="Gene3D" id="3.40.50.1820">
    <property type="entry name" value="alpha/beta hydrolase"/>
    <property type="match status" value="1"/>
</dbReference>
<dbReference type="EMBL" id="CP006936">
    <property type="protein sequence ID" value="AHC27764.1"/>
    <property type="molecule type" value="Genomic_DNA"/>
</dbReference>
<feature type="compositionally biased region" description="Polar residues" evidence="1">
    <location>
        <begin position="156"/>
        <end position="175"/>
    </location>
</feature>
<sequence length="574" mass="59097">MERLSAWVSAGLLSAGVSAAVLAGAGAAVADDTSGGAGPGSASSPANDNTPRTKTDTTSESPAKSPSDRQTDTNTDSKTDSSISGAETEHETGSEVGTEPELQPKPEPKPEPEVTAPTPEPTPTDGAGEAESVLGKKTRPAAAIPTVTGPVVVGAENSTPAEAENGTGTTSTTEPSAPLVTEAEVTSERILDRDATTARVSEAPAVSMAVVVEQPPAERAFAPAGPNLLRWLQGLTENLIKGVGSLVFNTIQALEALLTGPPAVPVNSPVTVRTSTILLANGQRVQANWYFPDVPEGAPQPDRLILLQHGFFALAPMYSYTAAELAVRTNSIVVTPTLSSNFFADDDAWLNGAGMWNNIAELFVGDRTALKDSARDAGYVGVLPQKFGLAGHSAGGQLVGAVAGYLVDKGAADDLVGVITLDGVPTGSVMPDALAKLQAYEDATGRYIPVREIGAPPNLFNFISNINESLNEARPGRFNGVVLAGGVHMDSMRGGNPIVQFLASVLAGFPQPQNPPAVWQLSAEWFNDWFDGDTDNGDDLVPGSTLPISTPDGTAYGVVLGRAVPAPATVAAIV</sequence>
<reference evidence="3" key="1">
    <citation type="submission" date="2013-12" db="EMBL/GenBank/DDBJ databases">
        <authorList>
            <person name="Bragin E."/>
            <person name="Shtratnikova V."/>
            <person name="Dovbnya D."/>
            <person name="Schelkunov M."/>
            <person name="Pekov Y."/>
            <person name="Malakho S."/>
            <person name="Egorova O."/>
            <person name="Ivashina T."/>
            <person name="Sokolov S."/>
            <person name="Ashapkin V."/>
            <person name="Donova M."/>
        </authorList>
    </citation>
    <scope>NUCLEOTIDE SEQUENCE</scope>
    <source>
        <strain evidence="3">VKM Ac-1815D</strain>
    </source>
</reference>
<feature type="compositionally biased region" description="Basic and acidic residues" evidence="1">
    <location>
        <begin position="102"/>
        <end position="112"/>
    </location>
</feature>
<feature type="compositionally biased region" description="Basic and acidic residues" evidence="1">
    <location>
        <begin position="66"/>
        <end position="79"/>
    </location>
</feature>
<proteinExistence type="predicted"/>
<dbReference type="EMBL" id="CP006936">
    <property type="protein sequence ID" value="AHC23099.1"/>
    <property type="molecule type" value="Genomic_DNA"/>
</dbReference>
<feature type="compositionally biased region" description="Low complexity" evidence="1">
    <location>
        <begin position="29"/>
        <end position="46"/>
    </location>
</feature>
<dbReference type="KEGG" id="mne:D174_25855"/>
<gene>
    <name evidence="3" type="ORF">D174_00075</name>
    <name evidence="4" type="ORF">D174_25855</name>
</gene>